<feature type="compositionally biased region" description="Polar residues" evidence="1">
    <location>
        <begin position="31"/>
        <end position="49"/>
    </location>
</feature>
<dbReference type="PANTHER" id="PTHR11439:SF483">
    <property type="entry name" value="PEPTIDE SYNTHASE GLIP-LIKE, PUTATIVE (AFU_ORTHOLOGUE AFUA_3G12920)-RELATED"/>
    <property type="match status" value="1"/>
</dbReference>
<accession>A0ABQ5E192</accession>
<feature type="compositionally biased region" description="Polar residues" evidence="1">
    <location>
        <begin position="77"/>
        <end position="93"/>
    </location>
</feature>
<organism evidence="3 4">
    <name type="scientific">Tanacetum coccineum</name>
    <dbReference type="NCBI Taxonomy" id="301880"/>
    <lineage>
        <taxon>Eukaryota</taxon>
        <taxon>Viridiplantae</taxon>
        <taxon>Streptophyta</taxon>
        <taxon>Embryophyta</taxon>
        <taxon>Tracheophyta</taxon>
        <taxon>Spermatophyta</taxon>
        <taxon>Magnoliopsida</taxon>
        <taxon>eudicotyledons</taxon>
        <taxon>Gunneridae</taxon>
        <taxon>Pentapetalae</taxon>
        <taxon>asterids</taxon>
        <taxon>campanulids</taxon>
        <taxon>Asterales</taxon>
        <taxon>Asteraceae</taxon>
        <taxon>Asteroideae</taxon>
        <taxon>Anthemideae</taxon>
        <taxon>Anthemidinae</taxon>
        <taxon>Tanacetum</taxon>
    </lineage>
</organism>
<sequence>MFDEYFNPPPVAVSLVQEAAAPRAEVLADSPVSTSIDQDAPSTSIPTSQEQEHSPIMSQGFDESPKTPTFHDDPLNESPNEDSTSHGSSSNVRQLHTPLEQIGRWTKDHPIANVIGDPSRSELVPCLDKVFLIKLKWIYKVKTDEFGGVLKNKARLVAQGFRQEEGIDFEESFAPVARIEAIRIFVANAAHKNMTIYQMDVKTAFLNGELKEEVYVSQPEGFVDQDNPSHVYKLKKALYGLKQAPRAWYDMLSSFLISQQFSKGAVDPTLFTRHARNDLLLVQIYVDDIIFASTNTAMCNEFANLMTTKFKMSMMGQMSFFLGLQISQSPRGIFINQSKYASEIIKKYGLTSTDSVDTPMIENKKLDEDLQGKPVDATLYRDMIRSLMYLTASRPDLNYVVCICIWYSKDTDMSLTAYADADHAGCQDTRRTTSGSAQFLGDKLVTWSSKKQKSTAISSTEAEYIALSGCCSQILWMRSQLTYYGFQFNKIPLYCDNNSAIALCCNNVQHS</sequence>
<evidence type="ECO:0000313" key="4">
    <source>
        <dbReference type="Proteomes" id="UP001151760"/>
    </source>
</evidence>
<evidence type="ECO:0000313" key="3">
    <source>
        <dbReference type="EMBL" id="GJT42849.1"/>
    </source>
</evidence>
<name>A0ABQ5E192_9ASTR</name>
<evidence type="ECO:0000259" key="2">
    <source>
        <dbReference type="Pfam" id="PF07727"/>
    </source>
</evidence>
<dbReference type="EMBL" id="BQNB010015680">
    <property type="protein sequence ID" value="GJT42849.1"/>
    <property type="molecule type" value="Genomic_DNA"/>
</dbReference>
<dbReference type="InterPro" id="IPR043502">
    <property type="entry name" value="DNA/RNA_pol_sf"/>
</dbReference>
<dbReference type="InterPro" id="IPR013103">
    <property type="entry name" value="RVT_2"/>
</dbReference>
<dbReference type="SUPFAM" id="SSF56672">
    <property type="entry name" value="DNA/RNA polymerases"/>
    <property type="match status" value="1"/>
</dbReference>
<proteinExistence type="predicted"/>
<feature type="compositionally biased region" description="Basic and acidic residues" evidence="1">
    <location>
        <begin position="63"/>
        <end position="74"/>
    </location>
</feature>
<feature type="region of interest" description="Disordered" evidence="1">
    <location>
        <begin position="25"/>
        <end position="93"/>
    </location>
</feature>
<dbReference type="Proteomes" id="UP001151760">
    <property type="component" value="Unassembled WGS sequence"/>
</dbReference>
<keyword evidence="4" id="KW-1185">Reference proteome</keyword>
<reference evidence="3" key="1">
    <citation type="journal article" date="2022" name="Int. J. Mol. Sci.">
        <title>Draft Genome of Tanacetum Coccineum: Genomic Comparison of Closely Related Tanacetum-Family Plants.</title>
        <authorList>
            <person name="Yamashiro T."/>
            <person name="Shiraishi A."/>
            <person name="Nakayama K."/>
            <person name="Satake H."/>
        </authorList>
    </citation>
    <scope>NUCLEOTIDE SEQUENCE</scope>
</reference>
<dbReference type="PANTHER" id="PTHR11439">
    <property type="entry name" value="GAG-POL-RELATED RETROTRANSPOSON"/>
    <property type="match status" value="1"/>
</dbReference>
<comment type="caution">
    <text evidence="3">The sequence shown here is derived from an EMBL/GenBank/DDBJ whole genome shotgun (WGS) entry which is preliminary data.</text>
</comment>
<evidence type="ECO:0000256" key="1">
    <source>
        <dbReference type="SAM" id="MobiDB-lite"/>
    </source>
</evidence>
<feature type="domain" description="Reverse transcriptase Ty1/copia-type" evidence="2">
    <location>
        <begin position="132"/>
        <end position="361"/>
    </location>
</feature>
<dbReference type="Pfam" id="PF07727">
    <property type="entry name" value="RVT_2"/>
    <property type="match status" value="1"/>
</dbReference>
<dbReference type="CDD" id="cd09272">
    <property type="entry name" value="RNase_HI_RT_Ty1"/>
    <property type="match status" value="1"/>
</dbReference>
<protein>
    <submittedName>
        <fullName evidence="3">Retrovirus-related pol polyprotein from transposon TNT 1-94</fullName>
    </submittedName>
</protein>
<reference evidence="3" key="2">
    <citation type="submission" date="2022-01" db="EMBL/GenBank/DDBJ databases">
        <authorList>
            <person name="Yamashiro T."/>
            <person name="Shiraishi A."/>
            <person name="Satake H."/>
            <person name="Nakayama K."/>
        </authorList>
    </citation>
    <scope>NUCLEOTIDE SEQUENCE</scope>
</reference>
<gene>
    <name evidence="3" type="ORF">Tco_0951564</name>
</gene>